<dbReference type="InterPro" id="IPR038765">
    <property type="entry name" value="Papain-like_cys_pep_sf"/>
</dbReference>
<name>X1LCF8_9ZZZZ</name>
<dbReference type="SUPFAM" id="SSF54001">
    <property type="entry name" value="Cysteine proteinases"/>
    <property type="match status" value="1"/>
</dbReference>
<dbReference type="InterPro" id="IPR044934">
    <property type="entry name" value="Streptopain_sf"/>
</dbReference>
<dbReference type="InterPro" id="IPR000200">
    <property type="entry name" value="Peptidase_C10"/>
</dbReference>
<dbReference type="Pfam" id="PF01640">
    <property type="entry name" value="Peptidase_C10"/>
    <property type="match status" value="1"/>
</dbReference>
<accession>X1LCF8</accession>
<sequence length="134" mass="14571">MRQENIINRLPAFLSIGPPDGYGGHAIVCDGYNTNGEYHLNFGWGSPYPDEITEAWYRLPTGMPTGDDIISEVILNVRPVPPGIDVDPAPSIFYSVPGQETDPTTVFIKNNVAGSISINSIFSPEGFVISQTDE</sequence>
<organism evidence="1">
    <name type="scientific">marine sediment metagenome</name>
    <dbReference type="NCBI Taxonomy" id="412755"/>
    <lineage>
        <taxon>unclassified sequences</taxon>
        <taxon>metagenomes</taxon>
        <taxon>ecological metagenomes</taxon>
    </lineage>
</organism>
<feature type="non-terminal residue" evidence="1">
    <location>
        <position position="134"/>
    </location>
</feature>
<gene>
    <name evidence="1" type="ORF">S06H3_11561</name>
</gene>
<evidence type="ECO:0000313" key="1">
    <source>
        <dbReference type="EMBL" id="GAI16803.1"/>
    </source>
</evidence>
<reference evidence="1" key="1">
    <citation type="journal article" date="2014" name="Front. Microbiol.">
        <title>High frequency of phylogenetically diverse reductive dehalogenase-homologous genes in deep subseafloor sedimentary metagenomes.</title>
        <authorList>
            <person name="Kawai M."/>
            <person name="Futagami T."/>
            <person name="Toyoda A."/>
            <person name="Takaki Y."/>
            <person name="Nishi S."/>
            <person name="Hori S."/>
            <person name="Arai W."/>
            <person name="Tsubouchi T."/>
            <person name="Morono Y."/>
            <person name="Uchiyama I."/>
            <person name="Ito T."/>
            <person name="Fujiyama A."/>
            <person name="Inagaki F."/>
            <person name="Takami H."/>
        </authorList>
    </citation>
    <scope>NUCLEOTIDE SEQUENCE</scope>
    <source>
        <strain evidence="1">Expedition CK06-06</strain>
    </source>
</reference>
<dbReference type="AlphaFoldDB" id="X1LCF8"/>
<dbReference type="EMBL" id="BARV01005648">
    <property type="protein sequence ID" value="GAI16803.1"/>
    <property type="molecule type" value="Genomic_DNA"/>
</dbReference>
<proteinExistence type="predicted"/>
<dbReference type="Gene3D" id="3.90.70.50">
    <property type="entry name" value="Peptidase C10, streptopain"/>
    <property type="match status" value="1"/>
</dbReference>
<comment type="caution">
    <text evidence="1">The sequence shown here is derived from an EMBL/GenBank/DDBJ whole genome shotgun (WGS) entry which is preliminary data.</text>
</comment>
<dbReference type="GO" id="GO:0006508">
    <property type="term" value="P:proteolysis"/>
    <property type="evidence" value="ECO:0007669"/>
    <property type="project" value="InterPro"/>
</dbReference>
<protein>
    <submittedName>
        <fullName evidence="1">Uncharacterized protein</fullName>
    </submittedName>
</protein>
<dbReference type="GO" id="GO:0008234">
    <property type="term" value="F:cysteine-type peptidase activity"/>
    <property type="evidence" value="ECO:0007669"/>
    <property type="project" value="InterPro"/>
</dbReference>